<feature type="region of interest" description="Disordered" evidence="1">
    <location>
        <begin position="1"/>
        <end position="22"/>
    </location>
</feature>
<sequence>MAASSRETQLSPENSIIHEKRNPESLRARVEEISQADVQDAVAGMADLVPGLSTYLSFTGARVVTHPVYTGNANLNQVAKVWMKLCRSCMTKDAPLACRLQQSDLFPHFEKLYKRSNQEAKDSSLAWLFRDVREFKLGCAHCRGDPNYCIPMNERCEMALYVRRNLYNEYWPGQEARGGLGCYDGERFDLATREQIEDAIARGVERAT</sequence>
<evidence type="ECO:0000313" key="3">
    <source>
        <dbReference type="Proteomes" id="UP000799437"/>
    </source>
</evidence>
<dbReference type="OrthoDB" id="4475425at2759"/>
<dbReference type="AlphaFoldDB" id="A0A6A6VXZ6"/>
<dbReference type="Proteomes" id="UP000799437">
    <property type="component" value="Unassembled WGS sequence"/>
</dbReference>
<dbReference type="RefSeq" id="XP_033596971.1">
    <property type="nucleotide sequence ID" value="XM_033744682.1"/>
</dbReference>
<accession>A0A6A6VXZ6</accession>
<evidence type="ECO:0000313" key="2">
    <source>
        <dbReference type="EMBL" id="KAF2754520.1"/>
    </source>
</evidence>
<dbReference type="GeneID" id="54485736"/>
<keyword evidence="3" id="KW-1185">Reference proteome</keyword>
<feature type="compositionally biased region" description="Polar residues" evidence="1">
    <location>
        <begin position="1"/>
        <end position="14"/>
    </location>
</feature>
<reference evidence="2" key="1">
    <citation type="journal article" date="2020" name="Stud. Mycol.">
        <title>101 Dothideomycetes genomes: a test case for predicting lifestyles and emergence of pathogens.</title>
        <authorList>
            <person name="Haridas S."/>
            <person name="Albert R."/>
            <person name="Binder M."/>
            <person name="Bloem J."/>
            <person name="Labutti K."/>
            <person name="Salamov A."/>
            <person name="Andreopoulos B."/>
            <person name="Baker S."/>
            <person name="Barry K."/>
            <person name="Bills G."/>
            <person name="Bluhm B."/>
            <person name="Cannon C."/>
            <person name="Castanera R."/>
            <person name="Culley D."/>
            <person name="Daum C."/>
            <person name="Ezra D."/>
            <person name="Gonzalez J."/>
            <person name="Henrissat B."/>
            <person name="Kuo A."/>
            <person name="Liang C."/>
            <person name="Lipzen A."/>
            <person name="Lutzoni F."/>
            <person name="Magnuson J."/>
            <person name="Mondo S."/>
            <person name="Nolan M."/>
            <person name="Ohm R."/>
            <person name="Pangilinan J."/>
            <person name="Park H.-J."/>
            <person name="Ramirez L."/>
            <person name="Alfaro M."/>
            <person name="Sun H."/>
            <person name="Tritt A."/>
            <person name="Yoshinaga Y."/>
            <person name="Zwiers L.-H."/>
            <person name="Turgeon B."/>
            <person name="Goodwin S."/>
            <person name="Spatafora J."/>
            <person name="Crous P."/>
            <person name="Grigoriev I."/>
        </authorList>
    </citation>
    <scope>NUCLEOTIDE SEQUENCE</scope>
    <source>
        <strain evidence="2">CBS 121739</strain>
    </source>
</reference>
<protein>
    <submittedName>
        <fullName evidence="2">Uncharacterized protein</fullName>
    </submittedName>
</protein>
<dbReference type="EMBL" id="ML996580">
    <property type="protein sequence ID" value="KAF2754520.1"/>
    <property type="molecule type" value="Genomic_DNA"/>
</dbReference>
<organism evidence="2 3">
    <name type="scientific">Pseudovirgaria hyperparasitica</name>
    <dbReference type="NCBI Taxonomy" id="470096"/>
    <lineage>
        <taxon>Eukaryota</taxon>
        <taxon>Fungi</taxon>
        <taxon>Dikarya</taxon>
        <taxon>Ascomycota</taxon>
        <taxon>Pezizomycotina</taxon>
        <taxon>Dothideomycetes</taxon>
        <taxon>Dothideomycetes incertae sedis</taxon>
        <taxon>Acrospermales</taxon>
        <taxon>Acrospermaceae</taxon>
        <taxon>Pseudovirgaria</taxon>
    </lineage>
</organism>
<name>A0A6A6VXZ6_9PEZI</name>
<proteinExistence type="predicted"/>
<evidence type="ECO:0000256" key="1">
    <source>
        <dbReference type="SAM" id="MobiDB-lite"/>
    </source>
</evidence>
<gene>
    <name evidence="2" type="ORF">EJ05DRAFT_479496</name>
</gene>